<evidence type="ECO:0000256" key="3">
    <source>
        <dbReference type="ARBA" id="ARBA00022679"/>
    </source>
</evidence>
<dbReference type="OrthoDB" id="1298661at2759"/>
<dbReference type="Gene3D" id="3.40.50.150">
    <property type="entry name" value="Vaccinia Virus protein VP39"/>
    <property type="match status" value="1"/>
</dbReference>
<evidence type="ECO:0000256" key="10">
    <source>
        <dbReference type="ARBA" id="ARBA00048167"/>
    </source>
</evidence>
<dbReference type="OMA" id="LFTVKTW"/>
<dbReference type="GO" id="GO:0032259">
    <property type="term" value="P:methylation"/>
    <property type="evidence" value="ECO:0007669"/>
    <property type="project" value="UniProtKB-KW"/>
</dbReference>
<accession>K1V9U8</accession>
<comment type="catalytic activity">
    <reaction evidence="8">
        <text>N-terminal L-seryl-L-prolyl-L-lysyl-[protein] + 3 S-adenosyl-L-methionine = N-terminal N,N,N-trimethyl-L-seryl-L-prolyl-L-lysyl-[protein] + 3 S-adenosyl-L-homocysteine + 3 H(+)</text>
        <dbReference type="Rhea" id="RHEA:54724"/>
        <dbReference type="Rhea" id="RHEA-COMP:13789"/>
        <dbReference type="Rhea" id="RHEA-COMP:13973"/>
        <dbReference type="ChEBI" id="CHEBI:15378"/>
        <dbReference type="ChEBI" id="CHEBI:57856"/>
        <dbReference type="ChEBI" id="CHEBI:59789"/>
        <dbReference type="ChEBI" id="CHEBI:138061"/>
        <dbReference type="ChEBI" id="CHEBI:138317"/>
        <dbReference type="EC" id="2.1.1.244"/>
    </reaction>
</comment>
<dbReference type="SUPFAM" id="SSF53335">
    <property type="entry name" value="S-adenosyl-L-methionine-dependent methyltransferases"/>
    <property type="match status" value="1"/>
</dbReference>
<sequence>MSAPLCGVARHVRATEGDSRGRNRATEPTAYQSARAQYWDDIDATVDGMLGGFGTGLSSRLFLLSLLPQLATFPNPLTPSPPSQRPPYRLTALDVGAGIGRVTSTVLLPLFDDVVTTEPVQHFVEEAERAASSGEWRELPRLVGKVRDPDEQKERERRIAEWNRGRGKRVWVVRAGLQNLDPAYPTRGGNQSLGVIGEAREGDKGNFGEEGNIQYDVIWCQWCLGHMGHNDLVSFLRRAKAALRHPSDMADDEQAEYGKPIIVVKENCCEDSPEGGPNEFLDEEDSSLTRYVPAGRRLNAKLTSRSNGKWLQVFEEAGLRVIKEEVQEGLPQELFTVKTWALQ</sequence>
<protein>
    <recommendedName>
        <fullName evidence="6">Alpha N-terminal protein methyltransferase 1</fullName>
        <ecNumber evidence="5">2.1.1.244</ecNumber>
    </recommendedName>
    <alternativeName>
        <fullName evidence="7">X-Pro-Lys N-terminal protein methyltransferase 1</fullName>
    </alternativeName>
</protein>
<keyword evidence="12" id="KW-1185">Reference proteome</keyword>
<dbReference type="FunCoup" id="K1V9U8">
    <property type="interactions" value="376"/>
</dbReference>
<dbReference type="AlphaFoldDB" id="K1V9U8"/>
<evidence type="ECO:0000256" key="8">
    <source>
        <dbReference type="ARBA" id="ARBA00047306"/>
    </source>
</evidence>
<keyword evidence="4" id="KW-0949">S-adenosyl-L-methionine</keyword>
<evidence type="ECO:0000256" key="7">
    <source>
        <dbReference type="ARBA" id="ARBA00043129"/>
    </source>
</evidence>
<dbReference type="PANTHER" id="PTHR12753:SF0">
    <property type="entry name" value="ALPHA N-TERMINAL PROTEIN METHYLTRANSFERASE 1"/>
    <property type="match status" value="1"/>
</dbReference>
<proteinExistence type="inferred from homology"/>
<reference evidence="11 12" key="1">
    <citation type="journal article" date="2012" name="Eukaryot. Cell">
        <title>Genome sequence of the Trichosporon asahii environmental strain CBS 8904.</title>
        <authorList>
            <person name="Yang R.Y."/>
            <person name="Li H.T."/>
            <person name="Zhu H."/>
            <person name="Zhou G.P."/>
            <person name="Wang M."/>
            <person name="Wang L."/>
        </authorList>
    </citation>
    <scope>NUCLEOTIDE SEQUENCE [LARGE SCALE GENOMIC DNA]</scope>
    <source>
        <strain evidence="11 12">CBS 8904</strain>
    </source>
</reference>
<dbReference type="EC" id="2.1.1.244" evidence="5"/>
<name>K1V9U8_TRIAC</name>
<keyword evidence="3" id="KW-0808">Transferase</keyword>
<organism evidence="11 12">
    <name type="scientific">Trichosporon asahii var. asahii (strain CBS 8904)</name>
    <name type="common">Yeast</name>
    <dbReference type="NCBI Taxonomy" id="1220162"/>
    <lineage>
        <taxon>Eukaryota</taxon>
        <taxon>Fungi</taxon>
        <taxon>Dikarya</taxon>
        <taxon>Basidiomycota</taxon>
        <taxon>Agaricomycotina</taxon>
        <taxon>Tremellomycetes</taxon>
        <taxon>Trichosporonales</taxon>
        <taxon>Trichosporonaceae</taxon>
        <taxon>Trichosporon</taxon>
    </lineage>
</organism>
<dbReference type="HOGENOM" id="CLU_055356_0_0_1"/>
<dbReference type="STRING" id="1220162.K1V9U8"/>
<dbReference type="InterPro" id="IPR008576">
    <property type="entry name" value="MeTrfase_NTM1"/>
</dbReference>
<comment type="catalytic activity">
    <reaction evidence="10">
        <text>N-terminal L-alanyl-L-prolyl-L-lysyl-[protein] + 3 S-adenosyl-L-methionine = N-terminal N,N,N-trimethyl-L-alanyl-L-prolyl-L-lysyl-[protein] + 3 S-adenosyl-L-homocysteine + 3 H(+)</text>
        <dbReference type="Rhea" id="RHEA:54712"/>
        <dbReference type="Rhea" id="RHEA-COMP:13785"/>
        <dbReference type="Rhea" id="RHEA-COMP:13971"/>
        <dbReference type="ChEBI" id="CHEBI:15378"/>
        <dbReference type="ChEBI" id="CHEBI:57856"/>
        <dbReference type="ChEBI" id="CHEBI:59789"/>
        <dbReference type="ChEBI" id="CHEBI:138057"/>
        <dbReference type="ChEBI" id="CHEBI:138315"/>
        <dbReference type="EC" id="2.1.1.244"/>
    </reaction>
</comment>
<evidence type="ECO:0000256" key="2">
    <source>
        <dbReference type="ARBA" id="ARBA00022603"/>
    </source>
</evidence>
<comment type="caution">
    <text evidence="11">The sequence shown here is derived from an EMBL/GenBank/DDBJ whole genome shotgun (WGS) entry which is preliminary data.</text>
</comment>
<dbReference type="InParanoid" id="K1V9U8"/>
<dbReference type="eggNOG" id="KOG3178">
    <property type="taxonomic scope" value="Eukaryota"/>
</dbReference>
<gene>
    <name evidence="11" type="ORF">A1Q2_08242</name>
</gene>
<evidence type="ECO:0000256" key="4">
    <source>
        <dbReference type="ARBA" id="ARBA00022691"/>
    </source>
</evidence>
<dbReference type="GO" id="GO:0071885">
    <property type="term" value="F:N-terminal protein N-methyltransferase activity"/>
    <property type="evidence" value="ECO:0007669"/>
    <property type="project" value="UniProtKB-EC"/>
</dbReference>
<dbReference type="EMBL" id="AMBO01000410">
    <property type="protein sequence ID" value="EKC97505.1"/>
    <property type="molecule type" value="Genomic_DNA"/>
</dbReference>
<comment type="catalytic activity">
    <reaction evidence="9">
        <text>N-terminal L-prolyl-L-prolyl-L-lysyl-[protein] + 2 S-adenosyl-L-methionine = N-terminal N,N-dimethyl-L-prolyl-L-prolyl-L-lysyl-[protein] + 2 S-adenosyl-L-homocysteine + 2 H(+)</text>
        <dbReference type="Rhea" id="RHEA:54736"/>
        <dbReference type="Rhea" id="RHEA-COMP:13787"/>
        <dbReference type="Rhea" id="RHEA-COMP:13974"/>
        <dbReference type="ChEBI" id="CHEBI:15378"/>
        <dbReference type="ChEBI" id="CHEBI:57856"/>
        <dbReference type="ChEBI" id="CHEBI:59789"/>
        <dbReference type="ChEBI" id="CHEBI:138059"/>
        <dbReference type="ChEBI" id="CHEBI:138318"/>
        <dbReference type="EC" id="2.1.1.244"/>
    </reaction>
</comment>
<evidence type="ECO:0000256" key="6">
    <source>
        <dbReference type="ARBA" id="ARBA00039449"/>
    </source>
</evidence>
<dbReference type="Pfam" id="PF05891">
    <property type="entry name" value="Methyltransf_PK"/>
    <property type="match status" value="2"/>
</dbReference>
<keyword evidence="2" id="KW-0489">Methyltransferase</keyword>
<dbReference type="PANTHER" id="PTHR12753">
    <property type="entry name" value="AD-003 - RELATED"/>
    <property type="match status" value="1"/>
</dbReference>
<dbReference type="Proteomes" id="UP000006757">
    <property type="component" value="Unassembled WGS sequence"/>
</dbReference>
<evidence type="ECO:0000256" key="1">
    <source>
        <dbReference type="ARBA" id="ARBA00009059"/>
    </source>
</evidence>
<evidence type="ECO:0000256" key="5">
    <source>
        <dbReference type="ARBA" id="ARBA00039112"/>
    </source>
</evidence>
<evidence type="ECO:0000256" key="9">
    <source>
        <dbReference type="ARBA" id="ARBA00047885"/>
    </source>
</evidence>
<dbReference type="GO" id="GO:0005737">
    <property type="term" value="C:cytoplasm"/>
    <property type="evidence" value="ECO:0007669"/>
    <property type="project" value="TreeGrafter"/>
</dbReference>
<evidence type="ECO:0000313" key="11">
    <source>
        <dbReference type="EMBL" id="EKC97505.1"/>
    </source>
</evidence>
<dbReference type="InterPro" id="IPR029063">
    <property type="entry name" value="SAM-dependent_MTases_sf"/>
</dbReference>
<comment type="similarity">
    <text evidence="1">Belongs to the methyltransferase superfamily. NTM1 family.</text>
</comment>
<evidence type="ECO:0000313" key="12">
    <source>
        <dbReference type="Proteomes" id="UP000006757"/>
    </source>
</evidence>